<dbReference type="Pfam" id="PF04471">
    <property type="entry name" value="Mrr_cat"/>
    <property type="match status" value="1"/>
</dbReference>
<name>A0A385SYA3_9BACT</name>
<feature type="domain" description="Restriction endonuclease type IV Mrr" evidence="1">
    <location>
        <begin position="120"/>
        <end position="229"/>
    </location>
</feature>
<dbReference type="InterPro" id="IPR011335">
    <property type="entry name" value="Restrct_endonuc-II-like"/>
</dbReference>
<dbReference type="AlphaFoldDB" id="A0A385SYA3"/>
<dbReference type="EMBL" id="CP032382">
    <property type="protein sequence ID" value="AYB34720.1"/>
    <property type="molecule type" value="Genomic_DNA"/>
</dbReference>
<dbReference type="RefSeq" id="WP_119757978.1">
    <property type="nucleotide sequence ID" value="NZ_CP032382.1"/>
</dbReference>
<dbReference type="SUPFAM" id="SSF52980">
    <property type="entry name" value="Restriction endonuclease-like"/>
    <property type="match status" value="1"/>
</dbReference>
<dbReference type="KEGG" id="chk:D4L85_30890"/>
<dbReference type="OrthoDB" id="9803736at2"/>
<evidence type="ECO:0000313" key="3">
    <source>
        <dbReference type="Proteomes" id="UP000266183"/>
    </source>
</evidence>
<dbReference type="PANTHER" id="PTHR30015:SF7">
    <property type="entry name" value="TYPE IV METHYL-DIRECTED RESTRICTION ENZYME ECOKMRR"/>
    <property type="match status" value="1"/>
</dbReference>
<organism evidence="2 3">
    <name type="scientific">Chryseolinea soli</name>
    <dbReference type="NCBI Taxonomy" id="2321403"/>
    <lineage>
        <taxon>Bacteria</taxon>
        <taxon>Pseudomonadati</taxon>
        <taxon>Bacteroidota</taxon>
        <taxon>Cytophagia</taxon>
        <taxon>Cytophagales</taxon>
        <taxon>Fulvivirgaceae</taxon>
        <taxon>Chryseolinea</taxon>
    </lineage>
</organism>
<keyword evidence="2" id="KW-0540">Nuclease</keyword>
<evidence type="ECO:0000259" key="1">
    <source>
        <dbReference type="Pfam" id="PF04471"/>
    </source>
</evidence>
<dbReference type="GO" id="GO:0015666">
    <property type="term" value="F:restriction endodeoxyribonuclease activity"/>
    <property type="evidence" value="ECO:0007669"/>
    <property type="project" value="TreeGrafter"/>
</dbReference>
<proteinExistence type="predicted"/>
<keyword evidence="3" id="KW-1185">Reference proteome</keyword>
<dbReference type="Gene3D" id="3.40.1350.10">
    <property type="match status" value="1"/>
</dbReference>
<dbReference type="InterPro" id="IPR011856">
    <property type="entry name" value="tRNA_endonuc-like_dom_sf"/>
</dbReference>
<keyword evidence="2" id="KW-0255">Endonuclease</keyword>
<protein>
    <submittedName>
        <fullName evidence="2">Restriction endonuclease</fullName>
    </submittedName>
</protein>
<dbReference type="InterPro" id="IPR052906">
    <property type="entry name" value="Type_IV_Methyl-Rstrct_Enzyme"/>
</dbReference>
<dbReference type="PANTHER" id="PTHR30015">
    <property type="entry name" value="MRR RESTRICTION SYSTEM PROTEIN"/>
    <property type="match status" value="1"/>
</dbReference>
<dbReference type="GO" id="GO:0003677">
    <property type="term" value="F:DNA binding"/>
    <property type="evidence" value="ECO:0007669"/>
    <property type="project" value="InterPro"/>
</dbReference>
<dbReference type="GO" id="GO:0009307">
    <property type="term" value="P:DNA restriction-modification system"/>
    <property type="evidence" value="ECO:0007669"/>
    <property type="project" value="InterPro"/>
</dbReference>
<gene>
    <name evidence="2" type="ORF">D4L85_30890</name>
</gene>
<reference evidence="3" key="1">
    <citation type="submission" date="2018-09" db="EMBL/GenBank/DDBJ databases">
        <title>Chryseolinea sp. KIS68-18 isolated from soil.</title>
        <authorList>
            <person name="Weon H.-Y."/>
            <person name="Kwon S.-W."/>
            <person name="Lee S.A."/>
        </authorList>
    </citation>
    <scope>NUCLEOTIDE SEQUENCE [LARGE SCALE GENOMIC DNA]</scope>
    <source>
        <strain evidence="3">KIS68-18</strain>
    </source>
</reference>
<dbReference type="Proteomes" id="UP000266183">
    <property type="component" value="Chromosome"/>
</dbReference>
<accession>A0A385SYA3</accession>
<evidence type="ECO:0000313" key="2">
    <source>
        <dbReference type="EMBL" id="AYB34720.1"/>
    </source>
</evidence>
<dbReference type="InterPro" id="IPR007560">
    <property type="entry name" value="Restrct_endonuc_IV_Mrr"/>
</dbReference>
<keyword evidence="2" id="KW-0378">Hydrolase</keyword>
<sequence>MSIWMFSDHLDFDKREKFPKYENCIYCKSKLEILSHEIKPAIKGDYWHGEKIRVSFCPICGWWTAHHELYAPPAVANVEGVEKTSAAISVLKNLDVADINSPIDEVKKFLLVRYESRFSLHPRVFEETVGSVFKSLGYHIQVTGYTGDDGVDVILENESSKIGVQVKRYRNSIKVEQIRSLVGALVLKGMTKGIFVSTSTFQSGAANTVNRFEEKGYSIELYDAKRFYDALRLSQRPEYTSLEDFLSDHPINSLPVIHRDSYY</sequence>